<dbReference type="PANTHER" id="PTHR32071">
    <property type="entry name" value="TRANSCRIPTIONAL REGULATORY PROTEIN"/>
    <property type="match status" value="1"/>
</dbReference>
<keyword evidence="4" id="KW-0804">Transcription</keyword>
<keyword evidence="2" id="KW-0067">ATP-binding</keyword>
<dbReference type="PRINTS" id="PR01590">
    <property type="entry name" value="HTHFIS"/>
</dbReference>
<feature type="domain" description="Sigma-54 factor interaction" evidence="5">
    <location>
        <begin position="14"/>
        <end position="239"/>
    </location>
</feature>
<dbReference type="Pfam" id="PF00158">
    <property type="entry name" value="Sigma54_activat"/>
    <property type="match status" value="1"/>
</dbReference>
<dbReference type="Pfam" id="PF02954">
    <property type="entry name" value="HTH_8"/>
    <property type="match status" value="1"/>
</dbReference>
<dbReference type="Gene3D" id="1.10.10.60">
    <property type="entry name" value="Homeodomain-like"/>
    <property type="match status" value="1"/>
</dbReference>
<dbReference type="InterPro" id="IPR003593">
    <property type="entry name" value="AAA+_ATPase"/>
</dbReference>
<accession>A0A9D6L859</accession>
<keyword evidence="1" id="KW-0547">Nucleotide-binding</keyword>
<dbReference type="Gene3D" id="3.40.50.300">
    <property type="entry name" value="P-loop containing nucleotide triphosphate hydrolases"/>
    <property type="match status" value="1"/>
</dbReference>
<reference evidence="6" key="1">
    <citation type="submission" date="2020-07" db="EMBL/GenBank/DDBJ databases">
        <title>Huge and variable diversity of episymbiotic CPR bacteria and DPANN archaea in groundwater ecosystems.</title>
        <authorList>
            <person name="He C.Y."/>
            <person name="Keren R."/>
            <person name="Whittaker M."/>
            <person name="Farag I.F."/>
            <person name="Doudna J."/>
            <person name="Cate J.H.D."/>
            <person name="Banfield J.F."/>
        </authorList>
    </citation>
    <scope>NUCLEOTIDE SEQUENCE</scope>
    <source>
        <strain evidence="6">NC_groundwater_928_Pr1_S-0.2um_72_17</strain>
    </source>
</reference>
<sequence>MTRRPAARADTADLTGRSRAIARVREQIRHLAGTRANVLIEGGPGTGKRRAARALHRESPRRHGPFVTLDLGAAPAAAIERELFGAEDADAEPRAGALERGDGGTLVLAEAGALPAPAQVRLLRFLQHHAFERVGGRDARRADVRIVAVARAPLEAEVRAGRFREDLLVRLGVGRIVMPALAERAEDVPALVERFVREANREHHRKVAGATPGVIERLTRHPWPGNVRELEATIERMVIAAHGRRPLGIDDLPPGLSGAAEAAPPLAMAVGMTVAEVEARLIAATLAATAGDKRRAAALLGIGLRTLYRKIGRRR</sequence>
<dbReference type="GO" id="GO:0005524">
    <property type="term" value="F:ATP binding"/>
    <property type="evidence" value="ECO:0007669"/>
    <property type="project" value="UniProtKB-KW"/>
</dbReference>
<dbReference type="InterPro" id="IPR002078">
    <property type="entry name" value="Sigma_54_int"/>
</dbReference>
<dbReference type="GO" id="GO:0043565">
    <property type="term" value="F:sequence-specific DNA binding"/>
    <property type="evidence" value="ECO:0007669"/>
    <property type="project" value="InterPro"/>
</dbReference>
<dbReference type="Proteomes" id="UP000807850">
    <property type="component" value="Unassembled WGS sequence"/>
</dbReference>
<dbReference type="EMBL" id="JACQAY010000118">
    <property type="protein sequence ID" value="MBI3539400.1"/>
    <property type="molecule type" value="Genomic_DNA"/>
</dbReference>
<comment type="caution">
    <text evidence="6">The sequence shown here is derived from an EMBL/GenBank/DDBJ whole genome shotgun (WGS) entry which is preliminary data.</text>
</comment>
<gene>
    <name evidence="6" type="ORF">HY076_03905</name>
</gene>
<name>A0A9D6L859_UNCEI</name>
<dbReference type="Pfam" id="PF25601">
    <property type="entry name" value="AAA_lid_14"/>
    <property type="match status" value="1"/>
</dbReference>
<dbReference type="GO" id="GO:0006355">
    <property type="term" value="P:regulation of DNA-templated transcription"/>
    <property type="evidence" value="ECO:0007669"/>
    <property type="project" value="InterPro"/>
</dbReference>
<dbReference type="InterPro" id="IPR009057">
    <property type="entry name" value="Homeodomain-like_sf"/>
</dbReference>
<dbReference type="PROSITE" id="PS00688">
    <property type="entry name" value="SIGMA54_INTERACT_3"/>
    <property type="match status" value="1"/>
</dbReference>
<evidence type="ECO:0000256" key="1">
    <source>
        <dbReference type="ARBA" id="ARBA00022741"/>
    </source>
</evidence>
<dbReference type="CDD" id="cd00009">
    <property type="entry name" value="AAA"/>
    <property type="match status" value="1"/>
</dbReference>
<evidence type="ECO:0000256" key="2">
    <source>
        <dbReference type="ARBA" id="ARBA00022840"/>
    </source>
</evidence>
<organism evidence="6 7">
    <name type="scientific">Eiseniibacteriota bacterium</name>
    <dbReference type="NCBI Taxonomy" id="2212470"/>
    <lineage>
        <taxon>Bacteria</taxon>
        <taxon>Candidatus Eiseniibacteriota</taxon>
    </lineage>
</organism>
<evidence type="ECO:0000256" key="4">
    <source>
        <dbReference type="ARBA" id="ARBA00023163"/>
    </source>
</evidence>
<dbReference type="InterPro" id="IPR025944">
    <property type="entry name" value="Sigma_54_int_dom_CS"/>
</dbReference>
<evidence type="ECO:0000313" key="6">
    <source>
        <dbReference type="EMBL" id="MBI3539400.1"/>
    </source>
</evidence>
<evidence type="ECO:0000313" key="7">
    <source>
        <dbReference type="Proteomes" id="UP000807850"/>
    </source>
</evidence>
<dbReference type="SUPFAM" id="SSF46689">
    <property type="entry name" value="Homeodomain-like"/>
    <property type="match status" value="1"/>
</dbReference>
<dbReference type="SUPFAM" id="SSF52540">
    <property type="entry name" value="P-loop containing nucleoside triphosphate hydrolases"/>
    <property type="match status" value="1"/>
</dbReference>
<dbReference type="PANTHER" id="PTHR32071:SF57">
    <property type="entry name" value="C4-DICARBOXYLATE TRANSPORT TRANSCRIPTIONAL REGULATORY PROTEIN DCTD"/>
    <property type="match status" value="1"/>
</dbReference>
<dbReference type="InterPro" id="IPR058031">
    <property type="entry name" value="AAA_lid_NorR"/>
</dbReference>
<evidence type="ECO:0000256" key="3">
    <source>
        <dbReference type="ARBA" id="ARBA00023015"/>
    </source>
</evidence>
<keyword evidence="3" id="KW-0805">Transcription regulation</keyword>
<dbReference type="Gene3D" id="1.10.8.60">
    <property type="match status" value="1"/>
</dbReference>
<evidence type="ECO:0000259" key="5">
    <source>
        <dbReference type="PROSITE" id="PS50045"/>
    </source>
</evidence>
<dbReference type="InterPro" id="IPR002197">
    <property type="entry name" value="HTH_Fis"/>
</dbReference>
<proteinExistence type="predicted"/>
<dbReference type="AlphaFoldDB" id="A0A9D6L859"/>
<protein>
    <submittedName>
        <fullName evidence="6">Sigma-54-dependent Fis family transcriptional regulator</fullName>
    </submittedName>
</protein>
<dbReference type="InterPro" id="IPR027417">
    <property type="entry name" value="P-loop_NTPase"/>
</dbReference>
<dbReference type="SMART" id="SM00382">
    <property type="entry name" value="AAA"/>
    <property type="match status" value="1"/>
</dbReference>
<dbReference type="PROSITE" id="PS50045">
    <property type="entry name" value="SIGMA54_INTERACT_4"/>
    <property type="match status" value="1"/>
</dbReference>